<accession>U5NVK5</accession>
<dbReference type="AlphaFoldDB" id="U5NVK5"/>
<keyword evidence="2" id="KW-0472">Membrane</keyword>
<dbReference type="EMBL" id="KF577590">
    <property type="protein sequence ID" value="AGY35387.1"/>
    <property type="molecule type" value="Genomic_DNA"/>
</dbReference>
<geneLocation type="plasmid" evidence="3">
    <name>pAP13</name>
</geneLocation>
<gene>
    <name evidence="3" type="ORF">AP13_p00780</name>
</gene>
<keyword evidence="2" id="KW-1133">Transmembrane helix</keyword>
<keyword evidence="2" id="KW-0812">Transmembrane</keyword>
<reference evidence="3" key="1">
    <citation type="journal article" date="2013" name="Genome Announc.">
        <title>Complete Genome Sequence of pAP13, a Large Linear Plasmid of a Brevibacterium Strain Isolated from a Saline Lake at 4,200 Meters above Sea Level in Argentina.</title>
        <authorList>
            <person name="Dib J.R."/>
            <person name="Schuldes J."/>
            <person name="Thurmer A."/>
            <person name="Farias M.E."/>
            <person name="Daniel R."/>
            <person name="Meinhardt F."/>
        </authorList>
    </citation>
    <scope>NUCLEOTIDE SEQUENCE</scope>
    <source>
        <strain evidence="3">Ap13</strain>
        <plasmid evidence="3">pAP13</plasmid>
    </source>
</reference>
<evidence type="ECO:0000313" key="3">
    <source>
        <dbReference type="EMBL" id="AGY35387.1"/>
    </source>
</evidence>
<keyword evidence="3" id="KW-0614">Plasmid</keyword>
<sequence length="185" mass="20993">MNPWSWKQWTALGVFVVLVGVLIFNGIRNRDETRAAQEVEETPSATATPSEEPELDPDEIDRLTEEQGESGEPESGPGDLPVDEPWFKTWKQAAEQLAIAFVDTSGGQEEWTDTMSEMMTDRLAESYESVDIRNVPQGTYQSVELDEQASTADAVWVTITYDTFTMKVRLRHHNERWLAEEIEPV</sequence>
<feature type="region of interest" description="Disordered" evidence="1">
    <location>
        <begin position="34"/>
        <end position="84"/>
    </location>
</feature>
<organism evidence="3">
    <name type="scientific">Brevibacterium sp. Ap13</name>
    <dbReference type="NCBI Taxonomy" id="1406197"/>
    <lineage>
        <taxon>Bacteria</taxon>
        <taxon>Bacillati</taxon>
        <taxon>Actinomycetota</taxon>
        <taxon>Actinomycetes</taxon>
        <taxon>Micrococcales</taxon>
        <taxon>Brevibacteriaceae</taxon>
        <taxon>Brevibacterium</taxon>
    </lineage>
</organism>
<protein>
    <submittedName>
        <fullName evidence="3">Uncharacterized protein</fullName>
    </submittedName>
</protein>
<name>U5NVK5_9MICO</name>
<proteinExistence type="predicted"/>
<feature type="transmembrane region" description="Helical" evidence="2">
    <location>
        <begin position="6"/>
        <end position="27"/>
    </location>
</feature>
<evidence type="ECO:0000256" key="2">
    <source>
        <dbReference type="SAM" id="Phobius"/>
    </source>
</evidence>
<evidence type="ECO:0000256" key="1">
    <source>
        <dbReference type="SAM" id="MobiDB-lite"/>
    </source>
</evidence>